<accession>A0ABN8J624</accession>
<feature type="non-terminal residue" evidence="2">
    <location>
        <position position="66"/>
    </location>
</feature>
<evidence type="ECO:0000313" key="3">
    <source>
        <dbReference type="Proteomes" id="UP000837857"/>
    </source>
</evidence>
<evidence type="ECO:0000256" key="1">
    <source>
        <dbReference type="SAM" id="MobiDB-lite"/>
    </source>
</evidence>
<keyword evidence="3" id="KW-1185">Reference proteome</keyword>
<sequence length="66" mass="7521">MSACPRRVKVNSDVTRRHDGPIKSRFYPHKFGQLTACPHRGVFSAARFQPERDGQISLPWAGEGRR</sequence>
<organism evidence="2 3">
    <name type="scientific">Iphiclides podalirius</name>
    <name type="common">scarce swallowtail</name>
    <dbReference type="NCBI Taxonomy" id="110791"/>
    <lineage>
        <taxon>Eukaryota</taxon>
        <taxon>Metazoa</taxon>
        <taxon>Ecdysozoa</taxon>
        <taxon>Arthropoda</taxon>
        <taxon>Hexapoda</taxon>
        <taxon>Insecta</taxon>
        <taxon>Pterygota</taxon>
        <taxon>Neoptera</taxon>
        <taxon>Endopterygota</taxon>
        <taxon>Lepidoptera</taxon>
        <taxon>Glossata</taxon>
        <taxon>Ditrysia</taxon>
        <taxon>Papilionoidea</taxon>
        <taxon>Papilionidae</taxon>
        <taxon>Papilioninae</taxon>
        <taxon>Iphiclides</taxon>
    </lineage>
</organism>
<reference evidence="2" key="1">
    <citation type="submission" date="2022-03" db="EMBL/GenBank/DDBJ databases">
        <authorList>
            <person name="Martin H S."/>
        </authorList>
    </citation>
    <scope>NUCLEOTIDE SEQUENCE</scope>
</reference>
<dbReference type="Proteomes" id="UP000837857">
    <property type="component" value="Chromosome 9"/>
</dbReference>
<proteinExistence type="predicted"/>
<name>A0ABN8J624_9NEOP</name>
<feature type="region of interest" description="Disordered" evidence="1">
    <location>
        <begin position="1"/>
        <end position="21"/>
    </location>
</feature>
<gene>
    <name evidence="2" type="ORF">IPOD504_LOCUS17431</name>
</gene>
<protein>
    <submittedName>
        <fullName evidence="2">Uncharacterized protein</fullName>
    </submittedName>
</protein>
<dbReference type="EMBL" id="OW152821">
    <property type="protein sequence ID" value="CAH2076827.1"/>
    <property type="molecule type" value="Genomic_DNA"/>
</dbReference>
<evidence type="ECO:0000313" key="2">
    <source>
        <dbReference type="EMBL" id="CAH2076827.1"/>
    </source>
</evidence>